<dbReference type="PANTHER" id="PTHR43441:SF6">
    <property type="entry name" value="N-ACETYLTRANSFERASE DOMAIN-CONTAINING PROTEIN"/>
    <property type="match status" value="1"/>
</dbReference>
<organism evidence="2 3">
    <name type="scientific">Paraherbaspirillum soli</name>
    <dbReference type="NCBI Taxonomy" id="631222"/>
    <lineage>
        <taxon>Bacteria</taxon>
        <taxon>Pseudomonadati</taxon>
        <taxon>Pseudomonadota</taxon>
        <taxon>Betaproteobacteria</taxon>
        <taxon>Burkholderiales</taxon>
        <taxon>Oxalobacteraceae</taxon>
        <taxon>Paraherbaspirillum</taxon>
    </lineage>
</organism>
<dbReference type="EMBL" id="JBHSMT010000008">
    <property type="protein sequence ID" value="MFC5473121.1"/>
    <property type="molecule type" value="Genomic_DNA"/>
</dbReference>
<gene>
    <name evidence="2" type="ORF">ACFPM8_04045</name>
</gene>
<dbReference type="Pfam" id="PF13302">
    <property type="entry name" value="Acetyltransf_3"/>
    <property type="match status" value="1"/>
</dbReference>
<keyword evidence="3" id="KW-1185">Reference proteome</keyword>
<dbReference type="InterPro" id="IPR016181">
    <property type="entry name" value="Acyl_CoA_acyltransferase"/>
</dbReference>
<evidence type="ECO:0000313" key="3">
    <source>
        <dbReference type="Proteomes" id="UP001596045"/>
    </source>
</evidence>
<keyword evidence="2" id="KW-0012">Acyltransferase</keyword>
<evidence type="ECO:0000313" key="2">
    <source>
        <dbReference type="EMBL" id="MFC5473121.1"/>
    </source>
</evidence>
<dbReference type="InterPro" id="IPR000182">
    <property type="entry name" value="GNAT_dom"/>
</dbReference>
<dbReference type="RefSeq" id="WP_378995214.1">
    <property type="nucleotide sequence ID" value="NZ_JBHSMT010000008.1"/>
</dbReference>
<dbReference type="EC" id="2.3.-.-" evidence="2"/>
<dbReference type="PANTHER" id="PTHR43441">
    <property type="entry name" value="RIBOSOMAL-PROTEIN-SERINE ACETYLTRANSFERASE"/>
    <property type="match status" value="1"/>
</dbReference>
<proteinExistence type="predicted"/>
<dbReference type="SUPFAM" id="SSF55729">
    <property type="entry name" value="Acyl-CoA N-acyltransferases (Nat)"/>
    <property type="match status" value="1"/>
</dbReference>
<dbReference type="Proteomes" id="UP001596045">
    <property type="component" value="Unassembled WGS sequence"/>
</dbReference>
<comment type="caution">
    <text evidence="2">The sequence shown here is derived from an EMBL/GenBank/DDBJ whole genome shotgun (WGS) entry which is preliminary data.</text>
</comment>
<dbReference type="GO" id="GO:0016746">
    <property type="term" value="F:acyltransferase activity"/>
    <property type="evidence" value="ECO:0007669"/>
    <property type="project" value="UniProtKB-KW"/>
</dbReference>
<accession>A0ABW0M863</accession>
<keyword evidence="2" id="KW-0808">Transferase</keyword>
<evidence type="ECO:0000259" key="1">
    <source>
        <dbReference type="PROSITE" id="PS51186"/>
    </source>
</evidence>
<name>A0ABW0M863_9BURK</name>
<protein>
    <submittedName>
        <fullName evidence="2">GNAT family N-acetyltransferase</fullName>
        <ecNumber evidence="2">2.3.-.-</ecNumber>
    </submittedName>
</protein>
<reference evidence="3" key="1">
    <citation type="journal article" date="2019" name="Int. J. Syst. Evol. Microbiol.">
        <title>The Global Catalogue of Microorganisms (GCM) 10K type strain sequencing project: providing services to taxonomists for standard genome sequencing and annotation.</title>
        <authorList>
            <consortium name="The Broad Institute Genomics Platform"/>
            <consortium name="The Broad Institute Genome Sequencing Center for Infectious Disease"/>
            <person name="Wu L."/>
            <person name="Ma J."/>
        </authorList>
    </citation>
    <scope>NUCLEOTIDE SEQUENCE [LARGE SCALE GENOMIC DNA]</scope>
    <source>
        <strain evidence="3">JCM 17066</strain>
    </source>
</reference>
<sequence length="187" mass="21063">MQAVDAGRELLAQDLILQPILPSHAAALFADLQAPELYTFIPHSAPESREALEQRYARWAKRQSADGSEIWLNYAIYRPTHSDYVGTVQATLHCSGETYIAYEVFPRHWRQGYARDACTALLAHIFASYPVNTVSALLDTRNEASWKLLESLGFHRTGVIENADEFKGAVSDEYIYEIGRHESAANF</sequence>
<dbReference type="Gene3D" id="3.40.630.30">
    <property type="match status" value="1"/>
</dbReference>
<dbReference type="PROSITE" id="PS51186">
    <property type="entry name" value="GNAT"/>
    <property type="match status" value="1"/>
</dbReference>
<feature type="domain" description="N-acetyltransferase" evidence="1">
    <location>
        <begin position="35"/>
        <end position="177"/>
    </location>
</feature>
<dbReference type="InterPro" id="IPR051908">
    <property type="entry name" value="Ribosomal_N-acetyltransferase"/>
</dbReference>